<protein>
    <submittedName>
        <fullName evidence="4">Uncharacterized protein LOC114336459</fullName>
    </submittedName>
</protein>
<dbReference type="RefSeq" id="XP_028142631.1">
    <property type="nucleotide sequence ID" value="XM_028286830.1"/>
</dbReference>
<dbReference type="Gene3D" id="4.10.60.10">
    <property type="entry name" value="Zinc finger, CCHC-type"/>
    <property type="match status" value="1"/>
</dbReference>
<dbReference type="PROSITE" id="PS50175">
    <property type="entry name" value="ASP_PROT_RETROV"/>
    <property type="match status" value="1"/>
</dbReference>
<evidence type="ECO:0000256" key="1">
    <source>
        <dbReference type="PROSITE-ProRule" id="PRU00047"/>
    </source>
</evidence>
<organism evidence="4">
    <name type="scientific">Diabrotica virgifera virgifera</name>
    <name type="common">western corn rootworm</name>
    <dbReference type="NCBI Taxonomy" id="50390"/>
    <lineage>
        <taxon>Eukaryota</taxon>
        <taxon>Metazoa</taxon>
        <taxon>Ecdysozoa</taxon>
        <taxon>Arthropoda</taxon>
        <taxon>Hexapoda</taxon>
        <taxon>Insecta</taxon>
        <taxon>Pterygota</taxon>
        <taxon>Neoptera</taxon>
        <taxon>Endopterygota</taxon>
        <taxon>Coleoptera</taxon>
        <taxon>Polyphaga</taxon>
        <taxon>Cucujiformia</taxon>
        <taxon>Chrysomeloidea</taxon>
        <taxon>Chrysomelidae</taxon>
        <taxon>Galerucinae</taxon>
        <taxon>Diabroticina</taxon>
        <taxon>Diabroticites</taxon>
        <taxon>Diabrotica</taxon>
    </lineage>
</organism>
<dbReference type="InterPro" id="IPR036875">
    <property type="entry name" value="Znf_CCHC_sf"/>
</dbReference>
<keyword evidence="1" id="KW-0862">Zinc</keyword>
<dbReference type="PROSITE" id="PS50158">
    <property type="entry name" value="ZF_CCHC"/>
    <property type="match status" value="1"/>
</dbReference>
<sequence>MTLKRRLNCTNLLKQTTQKSVKTETHKKTWMNEEVRRDERRAPQSRNKKEEKCFNCGIQGHRSTDCPDKAKGVKCFRCHQFGHRSFRCNEKEEEPSTSGHVNVINLGYKNSVILKVGKLSLRALLDTGSDISSVREDIFEKYFDEVILSQNILDLSGLGGTRVKTLAHLIK</sequence>
<accession>A0A6P7G191</accession>
<dbReference type="InterPro" id="IPR001969">
    <property type="entry name" value="Aspartic_peptidase_AS"/>
</dbReference>
<evidence type="ECO:0000259" key="2">
    <source>
        <dbReference type="PROSITE" id="PS50158"/>
    </source>
</evidence>
<reference evidence="4" key="1">
    <citation type="submission" date="2025-08" db="UniProtKB">
        <authorList>
            <consortium name="RefSeq"/>
        </authorList>
    </citation>
    <scope>IDENTIFICATION</scope>
    <source>
        <tissue evidence="4">Whole insect</tissue>
    </source>
</reference>
<feature type="domain" description="Peptidase A2" evidence="3">
    <location>
        <begin position="121"/>
        <end position="160"/>
    </location>
</feature>
<dbReference type="GO" id="GO:0003676">
    <property type="term" value="F:nucleic acid binding"/>
    <property type="evidence" value="ECO:0007669"/>
    <property type="project" value="InterPro"/>
</dbReference>
<keyword evidence="1" id="KW-0863">Zinc-finger</keyword>
<dbReference type="PROSITE" id="PS00141">
    <property type="entry name" value="ASP_PROTEASE"/>
    <property type="match status" value="1"/>
</dbReference>
<feature type="domain" description="CCHC-type" evidence="2">
    <location>
        <begin position="52"/>
        <end position="68"/>
    </location>
</feature>
<dbReference type="InterPro" id="IPR001878">
    <property type="entry name" value="Znf_CCHC"/>
</dbReference>
<keyword evidence="1" id="KW-0479">Metal-binding</keyword>
<evidence type="ECO:0000259" key="3">
    <source>
        <dbReference type="PROSITE" id="PS50175"/>
    </source>
</evidence>
<dbReference type="AlphaFoldDB" id="A0A6P7G191"/>
<proteinExistence type="predicted"/>
<dbReference type="InterPro" id="IPR001995">
    <property type="entry name" value="Peptidase_A2_cat"/>
</dbReference>
<dbReference type="SMART" id="SM00343">
    <property type="entry name" value="ZnF_C2HC"/>
    <property type="match status" value="2"/>
</dbReference>
<dbReference type="GO" id="GO:0004190">
    <property type="term" value="F:aspartic-type endopeptidase activity"/>
    <property type="evidence" value="ECO:0007669"/>
    <property type="project" value="InterPro"/>
</dbReference>
<dbReference type="GO" id="GO:0006508">
    <property type="term" value="P:proteolysis"/>
    <property type="evidence" value="ECO:0007669"/>
    <property type="project" value="InterPro"/>
</dbReference>
<name>A0A6P7G191_DIAVI</name>
<gene>
    <name evidence="4" type="primary">LOC114336459</name>
</gene>
<dbReference type="GO" id="GO:0008270">
    <property type="term" value="F:zinc ion binding"/>
    <property type="evidence" value="ECO:0007669"/>
    <property type="project" value="UniProtKB-KW"/>
</dbReference>
<dbReference type="InParanoid" id="A0A6P7G191"/>
<dbReference type="Pfam" id="PF00098">
    <property type="entry name" value="zf-CCHC"/>
    <property type="match status" value="1"/>
</dbReference>
<dbReference type="SUPFAM" id="SSF57756">
    <property type="entry name" value="Retrovirus zinc finger-like domains"/>
    <property type="match status" value="1"/>
</dbReference>
<evidence type="ECO:0000313" key="4">
    <source>
        <dbReference type="RefSeq" id="XP_028142631.1"/>
    </source>
</evidence>